<dbReference type="PANTHER" id="PTHR31906">
    <property type="entry name" value="PLASTID-LIPID-ASSOCIATED PROTEIN 4, CHLOROPLASTIC-RELATED"/>
    <property type="match status" value="1"/>
</dbReference>
<evidence type="ECO:0000256" key="3">
    <source>
        <dbReference type="SAM" id="MobiDB-lite"/>
    </source>
</evidence>
<gene>
    <name evidence="6" type="ORF">CTAYLR_001296</name>
</gene>
<dbReference type="Pfam" id="PF04755">
    <property type="entry name" value="PAP_fibrillin"/>
    <property type="match status" value="1"/>
</dbReference>
<dbReference type="EMBL" id="JAQMWT010000379">
    <property type="protein sequence ID" value="KAJ8602521.1"/>
    <property type="molecule type" value="Genomic_DNA"/>
</dbReference>
<evidence type="ECO:0000259" key="5">
    <source>
        <dbReference type="Pfam" id="PF04755"/>
    </source>
</evidence>
<keyword evidence="2" id="KW-0934">Plastid</keyword>
<feature type="compositionally biased region" description="Acidic residues" evidence="3">
    <location>
        <begin position="297"/>
        <end position="312"/>
    </location>
</feature>
<feature type="chain" id="PRO_5041901065" description="Plastid lipid-associated protein/fibrillin conserved domain-containing protein" evidence="4">
    <location>
        <begin position="17"/>
        <end position="312"/>
    </location>
</feature>
<feature type="domain" description="Plastid lipid-associated protein/fibrillin conserved" evidence="5">
    <location>
        <begin position="56"/>
        <end position="134"/>
    </location>
</feature>
<proteinExistence type="predicted"/>
<comment type="caution">
    <text evidence="6">The sequence shown here is derived from an EMBL/GenBank/DDBJ whole genome shotgun (WGS) entry which is preliminary data.</text>
</comment>
<organism evidence="6 7">
    <name type="scientific">Chrysophaeum taylorii</name>
    <dbReference type="NCBI Taxonomy" id="2483200"/>
    <lineage>
        <taxon>Eukaryota</taxon>
        <taxon>Sar</taxon>
        <taxon>Stramenopiles</taxon>
        <taxon>Ochrophyta</taxon>
        <taxon>Pelagophyceae</taxon>
        <taxon>Pelagomonadales</taxon>
        <taxon>Pelagomonadaceae</taxon>
        <taxon>Chrysophaeum</taxon>
    </lineage>
</organism>
<name>A0AAD7XI94_9STRA</name>
<comment type="subcellular location">
    <subcellularLocation>
        <location evidence="1">Plastid</location>
    </subcellularLocation>
</comment>
<keyword evidence="7" id="KW-1185">Reference proteome</keyword>
<sequence>MIFFAWWSSIFLAARGECLSTTTTRDASTARAKALRVLDEELAPGRFTCDNLGASRRVESAVAALERASEVPMFPRDLMQLDGIWKLRYTNNAPPSPPRELMDVVPSFGSPTSAFQKVDVRGRRVVNIVCLGPPADDSLGETVLKRLPFVGPALAKAKVRLDLDHSFAVDGEDRARHMASTNRLIITLERVVRSLDGNFDDAPAVLRDFFLRPTLDLSVPDPLKAINNINTIAGTFDTTFCDDTLRVSRGVSPLGRELRVFVKCTDADVPVGLEGSAPGGFATSSSSASLGGKGEQDDLPGDPDADEFIPSD</sequence>
<reference evidence="6" key="1">
    <citation type="submission" date="2023-01" db="EMBL/GenBank/DDBJ databases">
        <title>Metagenome sequencing of chrysophaentin producing Chrysophaeum taylorii.</title>
        <authorList>
            <person name="Davison J."/>
            <person name="Bewley C."/>
        </authorList>
    </citation>
    <scope>NUCLEOTIDE SEQUENCE</scope>
    <source>
        <strain evidence="6">NIES-1699</strain>
    </source>
</reference>
<evidence type="ECO:0000256" key="1">
    <source>
        <dbReference type="ARBA" id="ARBA00004474"/>
    </source>
</evidence>
<dbReference type="InterPro" id="IPR039633">
    <property type="entry name" value="PAP"/>
</dbReference>
<dbReference type="InterPro" id="IPR006843">
    <property type="entry name" value="PAP/fibrillin_dom"/>
</dbReference>
<dbReference type="Proteomes" id="UP001230188">
    <property type="component" value="Unassembled WGS sequence"/>
</dbReference>
<protein>
    <recommendedName>
        <fullName evidence="5">Plastid lipid-associated protein/fibrillin conserved domain-containing protein</fullName>
    </recommendedName>
</protein>
<dbReference type="GO" id="GO:0009536">
    <property type="term" value="C:plastid"/>
    <property type="evidence" value="ECO:0007669"/>
    <property type="project" value="UniProtKB-SubCell"/>
</dbReference>
<feature type="region of interest" description="Disordered" evidence="3">
    <location>
        <begin position="275"/>
        <end position="312"/>
    </location>
</feature>
<feature type="signal peptide" evidence="4">
    <location>
        <begin position="1"/>
        <end position="16"/>
    </location>
</feature>
<dbReference type="AlphaFoldDB" id="A0AAD7XI94"/>
<evidence type="ECO:0000256" key="2">
    <source>
        <dbReference type="ARBA" id="ARBA00022640"/>
    </source>
</evidence>
<accession>A0AAD7XI94</accession>
<keyword evidence="4" id="KW-0732">Signal</keyword>
<evidence type="ECO:0000313" key="6">
    <source>
        <dbReference type="EMBL" id="KAJ8602521.1"/>
    </source>
</evidence>
<evidence type="ECO:0000313" key="7">
    <source>
        <dbReference type="Proteomes" id="UP001230188"/>
    </source>
</evidence>
<evidence type="ECO:0000256" key="4">
    <source>
        <dbReference type="SAM" id="SignalP"/>
    </source>
</evidence>